<accession>A0A2T4JI65</accession>
<reference evidence="2 3" key="1">
    <citation type="submission" date="2018-03" db="EMBL/GenBank/DDBJ databases">
        <title>Rhodobacter veldkampii.</title>
        <authorList>
            <person name="Meyer T.E."/>
            <person name="Miller S."/>
            <person name="Lodha T."/>
            <person name="Gandham S."/>
            <person name="Chintalapati S."/>
            <person name="Chintalapati V.R."/>
        </authorList>
    </citation>
    <scope>NUCLEOTIDE SEQUENCE [LARGE SCALE GENOMIC DNA]</scope>
    <source>
        <strain evidence="2 3">DSM 11550</strain>
    </source>
</reference>
<keyword evidence="1" id="KW-1133">Transmembrane helix</keyword>
<proteinExistence type="predicted"/>
<comment type="caution">
    <text evidence="2">The sequence shown here is derived from an EMBL/GenBank/DDBJ whole genome shotgun (WGS) entry which is preliminary data.</text>
</comment>
<organism evidence="2 3">
    <name type="scientific">Phaeovulum veldkampii DSM 11550</name>
    <dbReference type="NCBI Taxonomy" id="1185920"/>
    <lineage>
        <taxon>Bacteria</taxon>
        <taxon>Pseudomonadati</taxon>
        <taxon>Pseudomonadota</taxon>
        <taxon>Alphaproteobacteria</taxon>
        <taxon>Rhodobacterales</taxon>
        <taxon>Paracoccaceae</taxon>
        <taxon>Phaeovulum</taxon>
    </lineage>
</organism>
<dbReference type="RefSeq" id="WP_107324959.1">
    <property type="nucleotide sequence ID" value="NZ_NHSP01000081.1"/>
</dbReference>
<keyword evidence="1" id="KW-0812">Transmembrane</keyword>
<keyword evidence="3" id="KW-1185">Reference proteome</keyword>
<name>A0A2T4JI65_9RHOB</name>
<dbReference type="Proteomes" id="UP000241899">
    <property type="component" value="Unassembled WGS sequence"/>
</dbReference>
<dbReference type="EMBL" id="PZKF01000016">
    <property type="protein sequence ID" value="PTE17578.1"/>
    <property type="molecule type" value="Genomic_DNA"/>
</dbReference>
<evidence type="ECO:0000313" key="3">
    <source>
        <dbReference type="Proteomes" id="UP000241899"/>
    </source>
</evidence>
<sequence>MSVDVIQLGLIVGAFTWAFRFAPTRLDLANDRPEGLFDRFLSATGPAAIATLFTASVLPMLKPGLGDQAPLAMGMLAVIGAHFWFRSTAIATLSGAAAYGMTIFVLG</sequence>
<dbReference type="Pfam" id="PF05437">
    <property type="entry name" value="AzlD"/>
    <property type="match status" value="1"/>
</dbReference>
<evidence type="ECO:0008006" key="4">
    <source>
        <dbReference type="Google" id="ProtNLM"/>
    </source>
</evidence>
<dbReference type="OrthoDB" id="7960852at2"/>
<feature type="transmembrane region" description="Helical" evidence="1">
    <location>
        <begin position="81"/>
        <end position="106"/>
    </location>
</feature>
<gene>
    <name evidence="2" type="ORF">C5F46_08640</name>
</gene>
<dbReference type="AlphaFoldDB" id="A0A2T4JI65"/>
<keyword evidence="1" id="KW-0472">Membrane</keyword>
<dbReference type="InterPro" id="IPR008407">
    <property type="entry name" value="Brnchd-chn_aa_trnsp_AzlD"/>
</dbReference>
<evidence type="ECO:0000313" key="2">
    <source>
        <dbReference type="EMBL" id="PTE17578.1"/>
    </source>
</evidence>
<protein>
    <recommendedName>
        <fullName evidence="4">Branched-chain amino acid transporter</fullName>
    </recommendedName>
</protein>
<evidence type="ECO:0000256" key="1">
    <source>
        <dbReference type="SAM" id="Phobius"/>
    </source>
</evidence>
<feature type="transmembrane region" description="Helical" evidence="1">
    <location>
        <begin position="6"/>
        <end position="28"/>
    </location>
</feature>